<comment type="subcellular location">
    <subcellularLocation>
        <location evidence="1 9">Cell outer membrane</location>
        <topology evidence="1 9">Multi-pass membrane protein</topology>
    </subcellularLocation>
</comment>
<keyword evidence="7 9" id="KW-0472">Membrane</keyword>
<gene>
    <name evidence="15" type="ORF">EDC44_10131</name>
</gene>
<dbReference type="InterPro" id="IPR012910">
    <property type="entry name" value="Plug_dom"/>
</dbReference>
<keyword evidence="8 9" id="KW-0998">Cell outer membrane</keyword>
<feature type="chain" id="PRO_5020568534" evidence="12">
    <location>
        <begin position="24"/>
        <end position="868"/>
    </location>
</feature>
<accession>A0A4R2T3V9</accession>
<dbReference type="GO" id="GO:0044718">
    <property type="term" value="P:siderophore transmembrane transport"/>
    <property type="evidence" value="ECO:0007669"/>
    <property type="project" value="TreeGrafter"/>
</dbReference>
<dbReference type="Pfam" id="PF00593">
    <property type="entry name" value="TonB_dep_Rec_b-barrel"/>
    <property type="match status" value="1"/>
</dbReference>
<keyword evidence="3 9" id="KW-1134">Transmembrane beta strand</keyword>
<feature type="signal peptide" evidence="12">
    <location>
        <begin position="1"/>
        <end position="23"/>
    </location>
</feature>
<evidence type="ECO:0000256" key="3">
    <source>
        <dbReference type="ARBA" id="ARBA00022452"/>
    </source>
</evidence>
<dbReference type="Pfam" id="PF07715">
    <property type="entry name" value="Plug"/>
    <property type="match status" value="1"/>
</dbReference>
<dbReference type="InterPro" id="IPR000531">
    <property type="entry name" value="Beta-barrel_TonB"/>
</dbReference>
<dbReference type="Gene3D" id="2.40.170.20">
    <property type="entry name" value="TonB-dependent receptor, beta-barrel domain"/>
    <property type="match status" value="1"/>
</dbReference>
<organism evidence="15 16">
    <name type="scientific">Cricetibacter osteomyelitidis</name>
    <dbReference type="NCBI Taxonomy" id="1521931"/>
    <lineage>
        <taxon>Bacteria</taxon>
        <taxon>Pseudomonadati</taxon>
        <taxon>Pseudomonadota</taxon>
        <taxon>Gammaproteobacteria</taxon>
        <taxon>Pasteurellales</taxon>
        <taxon>Pasteurellaceae</taxon>
        <taxon>Cricetibacter</taxon>
    </lineage>
</organism>
<dbReference type="InterPro" id="IPR039426">
    <property type="entry name" value="TonB-dep_rcpt-like"/>
</dbReference>
<feature type="domain" description="TonB-dependent receptor plug" evidence="14">
    <location>
        <begin position="57"/>
        <end position="160"/>
    </location>
</feature>
<evidence type="ECO:0000256" key="9">
    <source>
        <dbReference type="PROSITE-ProRule" id="PRU01360"/>
    </source>
</evidence>
<dbReference type="RefSeq" id="WP_131974153.1">
    <property type="nucleotide sequence ID" value="NZ_SLYB01000001.1"/>
</dbReference>
<feature type="domain" description="TonB-dependent receptor-like beta-barrel" evidence="13">
    <location>
        <begin position="315"/>
        <end position="813"/>
    </location>
</feature>
<feature type="short sequence motif" description="TonB C-terminal box" evidence="10">
    <location>
        <begin position="851"/>
        <end position="868"/>
    </location>
</feature>
<keyword evidence="5 12" id="KW-0732">Signal</keyword>
<sequence>MKNIKTIHFPLFTALLFNSAAYAEDTQTSQLEQIDVEDKITETSNYKMFKQAAASSSKEQVYKSTASLDETIRSMPGAFTQQDKSSGTLSLNIRGDSGFGRANSMIDGVVQTFYASATDGNNRSGGSSQFGAVLDANFIAGVDLTKGTFDGKNGLNSLNGSANFRTLGVNDVVKVGDKFGILTKGAIGNNQSKYDYMATAAYRQELNNGGYLGILYGISKRAVSQNYKIGGGRKISSLGVDILNAIKRDDFLFSGLKETPNGWSTPSELEESCLKSYGESCLSYFEKVWQETSKQYDTTPFDADALRQKSQSHLAKIEYADNYNILNLQYRVFNNLLAGRKIENKTYQLNYNFSLGDLTDLNLLYSHNSAKQKYPKGSLFSGREVKDYLQANNISDTLDINNHFSFSLPKNITYDLTLGANLLINEYSKNRFPEEFGLFYGLNEIGDKAILPRTSSIFQPSGKQKFTTFYIDNHLAKDIFNLNYNVNFVNYRFNGEYANYFIDYEDYVGHYSENEILKNFCDKELSLDGQTYYYYCALHEAITKKSGKRNNINHSLVLNADIHELFNPFISYSKTHRMPNIQEMFFSQIGTIGVNTKLKPEQAQTYQIGFNSAKEGLFSDNDRFGLKLVFYRSKIKDYIHNVYGFWGSEPPDWSKINSYLYTVHFQNYRRPVRKKGLELELSYDNSRFFANLSYAYQKSNQPTSFGDAGPDNIDDESLDQVYGLSKISMLPKDYGRLELGTRWFDQKLTLATVARYYGKSKRATIEDEYLYGSHQFDDYDANYLRTRKTEEINKQPIIFDFYISYEPIKDLIIKAELINAFDKRYIDPLDSNNDSASQRYYQMESGDTIVLNNFARGRTARLSLSYKF</sequence>
<keyword evidence="16" id="KW-1185">Reference proteome</keyword>
<evidence type="ECO:0000313" key="16">
    <source>
        <dbReference type="Proteomes" id="UP000295763"/>
    </source>
</evidence>
<dbReference type="GO" id="GO:0015344">
    <property type="term" value="F:siderophore uptake transmembrane transporter activity"/>
    <property type="evidence" value="ECO:0007669"/>
    <property type="project" value="TreeGrafter"/>
</dbReference>
<dbReference type="Gene3D" id="2.170.130.10">
    <property type="entry name" value="TonB-dependent receptor, plug domain"/>
    <property type="match status" value="1"/>
</dbReference>
<proteinExistence type="inferred from homology"/>
<dbReference type="PROSITE" id="PS01156">
    <property type="entry name" value="TONB_DEPENDENT_REC_2"/>
    <property type="match status" value="1"/>
</dbReference>
<dbReference type="AlphaFoldDB" id="A0A4R2T3V9"/>
<evidence type="ECO:0000256" key="5">
    <source>
        <dbReference type="ARBA" id="ARBA00022729"/>
    </source>
</evidence>
<evidence type="ECO:0000256" key="6">
    <source>
        <dbReference type="ARBA" id="ARBA00023077"/>
    </source>
</evidence>
<comment type="caution">
    <text evidence="15">The sequence shown here is derived from an EMBL/GenBank/DDBJ whole genome shotgun (WGS) entry which is preliminary data.</text>
</comment>
<evidence type="ECO:0000259" key="14">
    <source>
        <dbReference type="Pfam" id="PF07715"/>
    </source>
</evidence>
<dbReference type="SUPFAM" id="SSF56935">
    <property type="entry name" value="Porins"/>
    <property type="match status" value="1"/>
</dbReference>
<dbReference type="Proteomes" id="UP000295763">
    <property type="component" value="Unassembled WGS sequence"/>
</dbReference>
<keyword evidence="6 11" id="KW-0798">TonB box</keyword>
<evidence type="ECO:0000256" key="7">
    <source>
        <dbReference type="ARBA" id="ARBA00023136"/>
    </source>
</evidence>
<dbReference type="PANTHER" id="PTHR30069:SF50">
    <property type="entry name" value="TONB-DEPENDENT RECEPTOR HI_1217-RELATED"/>
    <property type="match status" value="1"/>
</dbReference>
<dbReference type="InterPro" id="IPR036942">
    <property type="entry name" value="Beta-barrel_TonB_sf"/>
</dbReference>
<dbReference type="PANTHER" id="PTHR30069">
    <property type="entry name" value="TONB-DEPENDENT OUTER MEMBRANE RECEPTOR"/>
    <property type="match status" value="1"/>
</dbReference>
<name>A0A4R2T3V9_9PAST</name>
<evidence type="ECO:0000256" key="8">
    <source>
        <dbReference type="ARBA" id="ARBA00023237"/>
    </source>
</evidence>
<dbReference type="GO" id="GO:0009279">
    <property type="term" value="C:cell outer membrane"/>
    <property type="evidence" value="ECO:0007669"/>
    <property type="project" value="UniProtKB-SubCell"/>
</dbReference>
<evidence type="ECO:0000256" key="4">
    <source>
        <dbReference type="ARBA" id="ARBA00022692"/>
    </source>
</evidence>
<protein>
    <submittedName>
        <fullName evidence="15">Hemoglobin/transferrin/lactoferrin receptor protein</fullName>
    </submittedName>
</protein>
<evidence type="ECO:0000256" key="12">
    <source>
        <dbReference type="SAM" id="SignalP"/>
    </source>
</evidence>
<evidence type="ECO:0000256" key="1">
    <source>
        <dbReference type="ARBA" id="ARBA00004571"/>
    </source>
</evidence>
<evidence type="ECO:0000259" key="13">
    <source>
        <dbReference type="Pfam" id="PF00593"/>
    </source>
</evidence>
<dbReference type="PROSITE" id="PS52016">
    <property type="entry name" value="TONB_DEPENDENT_REC_3"/>
    <property type="match status" value="1"/>
</dbReference>
<reference evidence="15 16" key="1">
    <citation type="submission" date="2019-03" db="EMBL/GenBank/DDBJ databases">
        <title>Genomic Encyclopedia of Type Strains, Phase IV (KMG-IV): sequencing the most valuable type-strain genomes for metagenomic binning, comparative biology and taxonomic classification.</title>
        <authorList>
            <person name="Goeker M."/>
        </authorList>
    </citation>
    <scope>NUCLEOTIDE SEQUENCE [LARGE SCALE GENOMIC DNA]</scope>
    <source>
        <strain evidence="15 16">DSM 28404</strain>
    </source>
</reference>
<dbReference type="EMBL" id="SLYB01000001">
    <property type="protein sequence ID" value="TCP97649.1"/>
    <property type="molecule type" value="Genomic_DNA"/>
</dbReference>
<evidence type="ECO:0000256" key="11">
    <source>
        <dbReference type="RuleBase" id="RU003357"/>
    </source>
</evidence>
<keyword evidence="15" id="KW-0675">Receptor</keyword>
<dbReference type="OrthoDB" id="6046653at2"/>
<evidence type="ECO:0000313" key="15">
    <source>
        <dbReference type="EMBL" id="TCP97649.1"/>
    </source>
</evidence>
<evidence type="ECO:0000256" key="10">
    <source>
        <dbReference type="PROSITE-ProRule" id="PRU10144"/>
    </source>
</evidence>
<dbReference type="InterPro" id="IPR037066">
    <property type="entry name" value="Plug_dom_sf"/>
</dbReference>
<keyword evidence="2 9" id="KW-0813">Transport</keyword>
<dbReference type="InterPro" id="IPR010917">
    <property type="entry name" value="TonB_rcpt_CS"/>
</dbReference>
<keyword evidence="4 9" id="KW-0812">Transmembrane</keyword>
<evidence type="ECO:0000256" key="2">
    <source>
        <dbReference type="ARBA" id="ARBA00022448"/>
    </source>
</evidence>
<comment type="similarity">
    <text evidence="9 11">Belongs to the TonB-dependent receptor family.</text>
</comment>